<organism evidence="3 4">
    <name type="scientific">Favolaschia claudopus</name>
    <dbReference type="NCBI Taxonomy" id="2862362"/>
    <lineage>
        <taxon>Eukaryota</taxon>
        <taxon>Fungi</taxon>
        <taxon>Dikarya</taxon>
        <taxon>Basidiomycota</taxon>
        <taxon>Agaricomycotina</taxon>
        <taxon>Agaricomycetes</taxon>
        <taxon>Agaricomycetidae</taxon>
        <taxon>Agaricales</taxon>
        <taxon>Marasmiineae</taxon>
        <taxon>Mycenaceae</taxon>
        <taxon>Favolaschia</taxon>
    </lineage>
</organism>
<evidence type="ECO:0000313" key="3">
    <source>
        <dbReference type="EMBL" id="KAK6981175.1"/>
    </source>
</evidence>
<feature type="region of interest" description="Disordered" evidence="1">
    <location>
        <begin position="349"/>
        <end position="380"/>
    </location>
</feature>
<accession>A0AAV9ZFP2</accession>
<gene>
    <name evidence="3" type="ORF">R3P38DRAFT_2808485</name>
</gene>
<evidence type="ECO:0000256" key="1">
    <source>
        <dbReference type="SAM" id="MobiDB-lite"/>
    </source>
</evidence>
<reference evidence="3 4" key="1">
    <citation type="journal article" date="2024" name="J Genomics">
        <title>Draft genome sequencing and assembly of Favolaschia claudopus CIRM-BRFM 2984 isolated from oak limbs.</title>
        <authorList>
            <person name="Navarro D."/>
            <person name="Drula E."/>
            <person name="Chaduli D."/>
            <person name="Cazenave R."/>
            <person name="Ahrendt S."/>
            <person name="Wang J."/>
            <person name="Lipzen A."/>
            <person name="Daum C."/>
            <person name="Barry K."/>
            <person name="Grigoriev I.V."/>
            <person name="Favel A."/>
            <person name="Rosso M.N."/>
            <person name="Martin F."/>
        </authorList>
    </citation>
    <scope>NUCLEOTIDE SEQUENCE [LARGE SCALE GENOMIC DNA]</scope>
    <source>
        <strain evidence="3 4">CIRM-BRFM 2984</strain>
    </source>
</reference>
<protein>
    <submittedName>
        <fullName evidence="3">Uncharacterized protein</fullName>
    </submittedName>
</protein>
<keyword evidence="4" id="KW-1185">Reference proteome</keyword>
<keyword evidence="2" id="KW-0732">Signal</keyword>
<dbReference type="EMBL" id="JAWWNJ010000153">
    <property type="protein sequence ID" value="KAK6981175.1"/>
    <property type="molecule type" value="Genomic_DNA"/>
</dbReference>
<comment type="caution">
    <text evidence="3">The sequence shown here is derived from an EMBL/GenBank/DDBJ whole genome shotgun (WGS) entry which is preliminary data.</text>
</comment>
<sequence length="380" mass="42975">MYLSGFSVLVILAAALYGVRTAAPNSKWSPGGNGRHIFDFEQFEGSPPLRVNGGAVRQIEYRRHRAAVGVVESEMNRELKVFDFDAFRGPTSTARQRRRRSANPAPGATEDIESMLGKRQTSTARERRRQTAGRAPGATDDIQWMPDLDGAREAYLSVNSSLKSNECHQCYLGVLVNFAGRFRRRENGGAERQNKHRGCWAASNIVWAQVDLPCWRSAPRENGKAKRKIGQKWMNKFTIFDSDHFEASLLLRGNGGAVRRIEPRRQQRALNKCWVCVSLDRPLLRENGGAVRRIEPQGQQRALNEWWGRPPWRENGGVGDQIKAPRRCPASNMLLIAFDEFWGQTSTVVPNEESCPESNNRHKKHAGNAARKAKQKHRKH</sequence>
<dbReference type="AlphaFoldDB" id="A0AAV9ZFP2"/>
<feature type="chain" id="PRO_5043900495" evidence="2">
    <location>
        <begin position="22"/>
        <end position="380"/>
    </location>
</feature>
<feature type="region of interest" description="Disordered" evidence="1">
    <location>
        <begin position="92"/>
        <end position="144"/>
    </location>
</feature>
<evidence type="ECO:0000313" key="4">
    <source>
        <dbReference type="Proteomes" id="UP001362999"/>
    </source>
</evidence>
<feature type="signal peptide" evidence="2">
    <location>
        <begin position="1"/>
        <end position="21"/>
    </location>
</feature>
<dbReference type="Proteomes" id="UP001362999">
    <property type="component" value="Unassembled WGS sequence"/>
</dbReference>
<name>A0AAV9ZFP2_9AGAR</name>
<proteinExistence type="predicted"/>
<feature type="compositionally biased region" description="Basic residues" evidence="1">
    <location>
        <begin position="361"/>
        <end position="380"/>
    </location>
</feature>
<evidence type="ECO:0000256" key="2">
    <source>
        <dbReference type="SAM" id="SignalP"/>
    </source>
</evidence>